<proteinExistence type="predicted"/>
<evidence type="ECO:0000313" key="2">
    <source>
        <dbReference type="Proteomes" id="UP001367508"/>
    </source>
</evidence>
<dbReference type="AlphaFoldDB" id="A0AAN9MRN3"/>
<organism evidence="1 2">
    <name type="scientific">Canavalia gladiata</name>
    <name type="common">Sword bean</name>
    <name type="synonym">Dolichos gladiatus</name>
    <dbReference type="NCBI Taxonomy" id="3824"/>
    <lineage>
        <taxon>Eukaryota</taxon>
        <taxon>Viridiplantae</taxon>
        <taxon>Streptophyta</taxon>
        <taxon>Embryophyta</taxon>
        <taxon>Tracheophyta</taxon>
        <taxon>Spermatophyta</taxon>
        <taxon>Magnoliopsida</taxon>
        <taxon>eudicotyledons</taxon>
        <taxon>Gunneridae</taxon>
        <taxon>Pentapetalae</taxon>
        <taxon>rosids</taxon>
        <taxon>fabids</taxon>
        <taxon>Fabales</taxon>
        <taxon>Fabaceae</taxon>
        <taxon>Papilionoideae</taxon>
        <taxon>50 kb inversion clade</taxon>
        <taxon>NPAAA clade</taxon>
        <taxon>indigoferoid/millettioid clade</taxon>
        <taxon>Phaseoleae</taxon>
        <taxon>Canavalia</taxon>
    </lineage>
</organism>
<sequence>MARMNGTLIKEGGHEVIRPSLLTSFWCPLEWGALPESDVLRQLTSSVFCANHNGFLSLSLLLCPTLHKCYSNNNHKITFPCSIALSELIIKEVGGLLGDNATSVPLSGFQFCLEKSGKEHLSVPLVRRELFVAGCAALP</sequence>
<evidence type="ECO:0000313" key="1">
    <source>
        <dbReference type="EMBL" id="KAK7359367.1"/>
    </source>
</evidence>
<accession>A0AAN9MRN3</accession>
<gene>
    <name evidence="1" type="ORF">VNO77_01324</name>
</gene>
<protein>
    <submittedName>
        <fullName evidence="1">Uncharacterized protein</fullName>
    </submittedName>
</protein>
<keyword evidence="2" id="KW-1185">Reference proteome</keyword>
<reference evidence="1 2" key="1">
    <citation type="submission" date="2024-01" db="EMBL/GenBank/DDBJ databases">
        <title>The genomes of 5 underutilized Papilionoideae crops provide insights into root nodulation and disease resistanc.</title>
        <authorList>
            <person name="Jiang F."/>
        </authorList>
    </citation>
    <scope>NUCLEOTIDE SEQUENCE [LARGE SCALE GENOMIC DNA]</scope>
    <source>
        <strain evidence="1">LVBAO_FW01</strain>
        <tissue evidence="1">Leaves</tissue>
    </source>
</reference>
<name>A0AAN9MRN3_CANGL</name>
<dbReference type="Proteomes" id="UP001367508">
    <property type="component" value="Unassembled WGS sequence"/>
</dbReference>
<comment type="caution">
    <text evidence="1">The sequence shown here is derived from an EMBL/GenBank/DDBJ whole genome shotgun (WGS) entry which is preliminary data.</text>
</comment>
<dbReference type="EMBL" id="JAYMYQ010000001">
    <property type="protein sequence ID" value="KAK7359367.1"/>
    <property type="molecule type" value="Genomic_DNA"/>
</dbReference>